<dbReference type="CDD" id="cd01948">
    <property type="entry name" value="EAL"/>
    <property type="match status" value="1"/>
</dbReference>
<dbReference type="PANTHER" id="PTHR33121">
    <property type="entry name" value="CYCLIC DI-GMP PHOSPHODIESTERASE PDEF"/>
    <property type="match status" value="1"/>
</dbReference>
<dbReference type="EMBL" id="JAVCAP010000034">
    <property type="protein sequence ID" value="MDP8568799.1"/>
    <property type="molecule type" value="Genomic_DNA"/>
</dbReference>
<accession>A0ABT9JWA4</accession>
<dbReference type="Pfam" id="PF00563">
    <property type="entry name" value="EAL"/>
    <property type="match status" value="1"/>
</dbReference>
<dbReference type="Pfam" id="PF01590">
    <property type="entry name" value="GAF"/>
    <property type="match status" value="1"/>
</dbReference>
<dbReference type="InterPro" id="IPR050706">
    <property type="entry name" value="Cyclic-di-GMP_PDE-like"/>
</dbReference>
<name>A0ABT9JWA4_9PROT</name>
<evidence type="ECO:0000313" key="2">
    <source>
        <dbReference type="EMBL" id="MDP8568799.1"/>
    </source>
</evidence>
<dbReference type="PANTHER" id="PTHR33121:SF19">
    <property type="entry name" value="CYCLIC DI-GMP PHOSPHODIESTERASE PA2567"/>
    <property type="match status" value="1"/>
</dbReference>
<dbReference type="Gene3D" id="3.20.20.450">
    <property type="entry name" value="EAL domain"/>
    <property type="match status" value="1"/>
</dbReference>
<dbReference type="SMART" id="SM00267">
    <property type="entry name" value="GGDEF"/>
    <property type="match status" value="1"/>
</dbReference>
<keyword evidence="3" id="KW-1185">Reference proteome</keyword>
<dbReference type="InterPro" id="IPR001633">
    <property type="entry name" value="EAL_dom"/>
</dbReference>
<feature type="domain" description="EAL" evidence="1">
    <location>
        <begin position="334"/>
        <end position="588"/>
    </location>
</feature>
<dbReference type="SUPFAM" id="SSF55073">
    <property type="entry name" value="Nucleotide cyclase"/>
    <property type="match status" value="1"/>
</dbReference>
<dbReference type="SMART" id="SM00052">
    <property type="entry name" value="EAL"/>
    <property type="match status" value="1"/>
</dbReference>
<dbReference type="InterPro" id="IPR029787">
    <property type="entry name" value="Nucleotide_cyclase"/>
</dbReference>
<dbReference type="InterPro" id="IPR000160">
    <property type="entry name" value="GGDEF_dom"/>
</dbReference>
<sequence length="589" mass="66244">MSDGPQVTFNEDERLNLLRELCLLDTPADSILDSITKVCATVFNVPIALISLIDDHRQWFKSKYGLAVNETPRDQAFCAYAIHGQAPMVVLNAIEDPRFVNNPLVKSAPNIRFYVGVPIVIEEDKCIGTLCIIDSIPRQAFSPEETQLLVELCSMVRERIKLLSTVGYFDALTQLPNRTRFIDDVEALLHRPMGAEPLMSIAVDVCGEEYFRGVTKALGWEYAETMLIAAKEKLKKTLSPYTLYRISTTLFAVNVEASKAAVVVQEVIKTFAHPVEHQSIPYRFDMTISSVLPEQCQDPKDVVRALVTTVDLARHHNLEFLPYEKSLEDAPRHAFNILMAIPNALTSCNELSLHYQPKVDLISGALVGVEALLRWQHPLMGCIAPNLFIPLAEKTALMRRITSWVLDQGLKQAAEWQAQGHTFSMALNVSAVDLDSDQFLARIQGLIEAYHLNPSGIEIEFTESALIANPMATLQRLQVLRHMGISLSIDDFGTGYNNLYFFKMLPATALKIDQSFIRDLQFDPRNIIIVKSLIAMAREFGFRVIAEGIESEAVYKTLRDLGCDDGQGYWIARPMPRLQFEKWLQGRKA</sequence>
<evidence type="ECO:0000259" key="1">
    <source>
        <dbReference type="PROSITE" id="PS50883"/>
    </source>
</evidence>
<dbReference type="Pfam" id="PF00990">
    <property type="entry name" value="GGDEF"/>
    <property type="match status" value="1"/>
</dbReference>
<dbReference type="SUPFAM" id="SSF55781">
    <property type="entry name" value="GAF domain-like"/>
    <property type="match status" value="1"/>
</dbReference>
<dbReference type="RefSeq" id="WP_306390565.1">
    <property type="nucleotide sequence ID" value="NZ_JAVCAP010000034.1"/>
</dbReference>
<gene>
    <name evidence="2" type="ORF">Q9291_13170</name>
</gene>
<dbReference type="SUPFAM" id="SSF141868">
    <property type="entry name" value="EAL domain-like"/>
    <property type="match status" value="1"/>
</dbReference>
<dbReference type="Gene3D" id="3.30.450.40">
    <property type="match status" value="1"/>
</dbReference>
<dbReference type="SMART" id="SM00065">
    <property type="entry name" value="GAF"/>
    <property type="match status" value="1"/>
</dbReference>
<protein>
    <submittedName>
        <fullName evidence="2">Sensor domain-containing phosphodiesterase</fullName>
    </submittedName>
</protein>
<dbReference type="InterPro" id="IPR029016">
    <property type="entry name" value="GAF-like_dom_sf"/>
</dbReference>
<dbReference type="Gene3D" id="3.30.70.270">
    <property type="match status" value="1"/>
</dbReference>
<dbReference type="InterPro" id="IPR003018">
    <property type="entry name" value="GAF"/>
</dbReference>
<organism evidence="2 3">
    <name type="scientific">Methylophilus aquaticus</name>
    <dbReference type="NCBI Taxonomy" id="1971610"/>
    <lineage>
        <taxon>Bacteria</taxon>
        <taxon>Pseudomonadati</taxon>
        <taxon>Pseudomonadota</taxon>
        <taxon>Betaproteobacteria</taxon>
        <taxon>Nitrosomonadales</taxon>
        <taxon>Methylophilaceae</taxon>
        <taxon>Methylophilus</taxon>
    </lineage>
</organism>
<proteinExistence type="predicted"/>
<evidence type="ECO:0000313" key="3">
    <source>
        <dbReference type="Proteomes" id="UP001225906"/>
    </source>
</evidence>
<dbReference type="Proteomes" id="UP001225906">
    <property type="component" value="Unassembled WGS sequence"/>
</dbReference>
<dbReference type="PROSITE" id="PS50883">
    <property type="entry name" value="EAL"/>
    <property type="match status" value="1"/>
</dbReference>
<dbReference type="InterPro" id="IPR035919">
    <property type="entry name" value="EAL_sf"/>
</dbReference>
<comment type="caution">
    <text evidence="2">The sequence shown here is derived from an EMBL/GenBank/DDBJ whole genome shotgun (WGS) entry which is preliminary data.</text>
</comment>
<dbReference type="InterPro" id="IPR043128">
    <property type="entry name" value="Rev_trsase/Diguanyl_cyclase"/>
</dbReference>
<reference evidence="3" key="1">
    <citation type="journal article" date="2019" name="Int. J. Syst. Evol. Microbiol.">
        <title>The Global Catalogue of Microorganisms (GCM) 10K type strain sequencing project: providing services to taxonomists for standard genome sequencing and annotation.</title>
        <authorList>
            <consortium name="The Broad Institute Genomics Platform"/>
            <consortium name="The Broad Institute Genome Sequencing Center for Infectious Disease"/>
            <person name="Wu L."/>
            <person name="Ma J."/>
        </authorList>
    </citation>
    <scope>NUCLEOTIDE SEQUENCE [LARGE SCALE GENOMIC DNA]</scope>
    <source>
        <strain evidence="3">VKM B-3159</strain>
    </source>
</reference>